<evidence type="ECO:0000259" key="4">
    <source>
        <dbReference type="Pfam" id="PF00892"/>
    </source>
</evidence>
<dbReference type="PANTHER" id="PTHR22911:SF137">
    <property type="entry name" value="SOLUTE CARRIER FAMILY 35 MEMBER G2-RELATED"/>
    <property type="match status" value="1"/>
</dbReference>
<dbReference type="RefSeq" id="WP_038604608.1">
    <property type="nucleotide sequence ID" value="NZ_CP008944.1"/>
</dbReference>
<organism evidence="5 6">
    <name type="scientific">Corynebacterium atypicum</name>
    <dbReference type="NCBI Taxonomy" id="191610"/>
    <lineage>
        <taxon>Bacteria</taxon>
        <taxon>Bacillati</taxon>
        <taxon>Actinomycetota</taxon>
        <taxon>Actinomycetes</taxon>
        <taxon>Mycobacteriales</taxon>
        <taxon>Corynebacteriaceae</taxon>
        <taxon>Corynebacterium</taxon>
    </lineage>
</organism>
<sequence length="321" mass="32700">MWIVFAFGAAFFAGVTSILGKAGVKTTPSSLATVLRTIVVLAFAALMVALAGSAGTVGQIAPKTWVFLVASGAATGASWLCFFRALQLGPAAKVAVIDKSSIVITVLLAIVVLGETHSLGLRLAGVALIALGTWLMIERKPAGEENDAPAKPGDERLGRGAPPQPSAPTAATAASASTPAGRGWLGFALGAAVFAALTAILGKVGIEDVESNLGTLIRTVVVLVMAFIVVAVKGEWQPLSGIARSELAFIALSGLATGASWLCYWKAMQDGPASVVAPIDKLSILVTVLFVWLAFGEKQSRRALVGLGVLAAGTLVMVLAG</sequence>
<feature type="transmembrane region" description="Helical" evidence="3">
    <location>
        <begin position="91"/>
        <end position="112"/>
    </location>
</feature>
<feature type="transmembrane region" description="Helical" evidence="3">
    <location>
        <begin position="184"/>
        <end position="201"/>
    </location>
</feature>
<accession>A0ABN4DC41</accession>
<feature type="domain" description="EamA" evidence="4">
    <location>
        <begin position="1"/>
        <end position="136"/>
    </location>
</feature>
<feature type="transmembrane region" description="Helical" evidence="3">
    <location>
        <begin position="301"/>
        <end position="320"/>
    </location>
</feature>
<evidence type="ECO:0000256" key="1">
    <source>
        <dbReference type="ARBA" id="ARBA00007362"/>
    </source>
</evidence>
<evidence type="ECO:0000256" key="3">
    <source>
        <dbReference type="SAM" id="Phobius"/>
    </source>
</evidence>
<dbReference type="PANTHER" id="PTHR22911">
    <property type="entry name" value="ACYL-MALONYL CONDENSING ENZYME-RELATED"/>
    <property type="match status" value="1"/>
</dbReference>
<keyword evidence="3" id="KW-0472">Membrane</keyword>
<evidence type="ECO:0000313" key="6">
    <source>
        <dbReference type="Proteomes" id="UP000028504"/>
    </source>
</evidence>
<feature type="region of interest" description="Disordered" evidence="2">
    <location>
        <begin position="143"/>
        <end position="173"/>
    </location>
</feature>
<reference evidence="5 6" key="1">
    <citation type="submission" date="2014-07" db="EMBL/GenBank/DDBJ databases">
        <title>Complete genome sequence of Corynebacterium atypicum DSM 44849: identifiction of the mycolic acid biosynthesis genes.</title>
        <authorList>
            <person name="Tippelt A."/>
            <person name="Mollmann S."/>
            <person name="Albersmeier A."/>
            <person name="Jaenicke S."/>
            <person name="Ruckert C."/>
            <person name="Tauch A."/>
        </authorList>
    </citation>
    <scope>NUCLEOTIDE SEQUENCE [LARGE SCALE GENOMIC DNA]</scope>
    <source>
        <strain evidence="5 6">R2070</strain>
    </source>
</reference>
<feature type="transmembrane region" description="Helical" evidence="3">
    <location>
        <begin position="277"/>
        <end position="295"/>
    </location>
</feature>
<feature type="transmembrane region" description="Helical" evidence="3">
    <location>
        <begin position="119"/>
        <end position="137"/>
    </location>
</feature>
<protein>
    <submittedName>
        <fullName evidence="5">Multidrug DMT transporter permease</fullName>
    </submittedName>
</protein>
<dbReference type="Proteomes" id="UP000028504">
    <property type="component" value="Chromosome"/>
</dbReference>
<keyword evidence="3" id="KW-0812">Transmembrane</keyword>
<dbReference type="InterPro" id="IPR000620">
    <property type="entry name" value="EamA_dom"/>
</dbReference>
<dbReference type="Gene3D" id="1.10.3730.20">
    <property type="match status" value="1"/>
</dbReference>
<name>A0ABN4DC41_9CORY</name>
<dbReference type="SUPFAM" id="SSF103481">
    <property type="entry name" value="Multidrug resistance efflux transporter EmrE"/>
    <property type="match status" value="2"/>
</dbReference>
<proteinExistence type="inferred from homology"/>
<keyword evidence="6" id="KW-1185">Reference proteome</keyword>
<feature type="transmembrane region" description="Helical" evidence="3">
    <location>
        <begin position="64"/>
        <end position="85"/>
    </location>
</feature>
<feature type="transmembrane region" description="Helical" evidence="3">
    <location>
        <begin position="213"/>
        <end position="232"/>
    </location>
</feature>
<evidence type="ECO:0000256" key="2">
    <source>
        <dbReference type="SAM" id="MobiDB-lite"/>
    </source>
</evidence>
<gene>
    <name evidence="5" type="ORF">CATYP_02590</name>
</gene>
<evidence type="ECO:0000313" key="5">
    <source>
        <dbReference type="EMBL" id="AIG63752.1"/>
    </source>
</evidence>
<feature type="transmembrane region" description="Helical" evidence="3">
    <location>
        <begin position="30"/>
        <end position="52"/>
    </location>
</feature>
<comment type="similarity">
    <text evidence="1">Belongs to the EamA transporter family.</text>
</comment>
<dbReference type="EMBL" id="CP008944">
    <property type="protein sequence ID" value="AIG63752.1"/>
    <property type="molecule type" value="Genomic_DNA"/>
</dbReference>
<feature type="domain" description="EamA" evidence="4">
    <location>
        <begin position="184"/>
        <end position="318"/>
    </location>
</feature>
<dbReference type="Pfam" id="PF00892">
    <property type="entry name" value="EamA"/>
    <property type="match status" value="2"/>
</dbReference>
<keyword evidence="3" id="KW-1133">Transmembrane helix</keyword>
<dbReference type="InterPro" id="IPR037185">
    <property type="entry name" value="EmrE-like"/>
</dbReference>